<keyword evidence="2" id="KW-1185">Reference proteome</keyword>
<proteinExistence type="predicted"/>
<name>A0A5B7HCI3_PORTR</name>
<gene>
    <name evidence="1" type="ORF">E2C01_061187</name>
</gene>
<organism evidence="1 2">
    <name type="scientific">Portunus trituberculatus</name>
    <name type="common">Swimming crab</name>
    <name type="synonym">Neptunus trituberculatus</name>
    <dbReference type="NCBI Taxonomy" id="210409"/>
    <lineage>
        <taxon>Eukaryota</taxon>
        <taxon>Metazoa</taxon>
        <taxon>Ecdysozoa</taxon>
        <taxon>Arthropoda</taxon>
        <taxon>Crustacea</taxon>
        <taxon>Multicrustacea</taxon>
        <taxon>Malacostraca</taxon>
        <taxon>Eumalacostraca</taxon>
        <taxon>Eucarida</taxon>
        <taxon>Decapoda</taxon>
        <taxon>Pleocyemata</taxon>
        <taxon>Brachyura</taxon>
        <taxon>Eubrachyura</taxon>
        <taxon>Portunoidea</taxon>
        <taxon>Portunidae</taxon>
        <taxon>Portuninae</taxon>
        <taxon>Portunus</taxon>
    </lineage>
</organism>
<evidence type="ECO:0000313" key="1">
    <source>
        <dbReference type="EMBL" id="MPC67027.1"/>
    </source>
</evidence>
<dbReference type="Proteomes" id="UP000324222">
    <property type="component" value="Unassembled WGS sequence"/>
</dbReference>
<comment type="caution">
    <text evidence="1">The sequence shown here is derived from an EMBL/GenBank/DDBJ whole genome shotgun (WGS) entry which is preliminary data.</text>
</comment>
<protein>
    <submittedName>
        <fullName evidence="1">Uncharacterized protein</fullName>
    </submittedName>
</protein>
<evidence type="ECO:0000313" key="2">
    <source>
        <dbReference type="Proteomes" id="UP000324222"/>
    </source>
</evidence>
<accession>A0A5B7HCI3</accession>
<reference evidence="1 2" key="1">
    <citation type="submission" date="2019-05" db="EMBL/GenBank/DDBJ databases">
        <title>Another draft genome of Portunus trituberculatus and its Hox gene families provides insights of decapod evolution.</title>
        <authorList>
            <person name="Jeong J.-H."/>
            <person name="Song I."/>
            <person name="Kim S."/>
            <person name="Choi T."/>
            <person name="Kim D."/>
            <person name="Ryu S."/>
            <person name="Kim W."/>
        </authorList>
    </citation>
    <scope>NUCLEOTIDE SEQUENCE [LARGE SCALE GENOMIC DNA]</scope>
    <source>
        <tissue evidence="1">Muscle</tissue>
    </source>
</reference>
<dbReference type="EMBL" id="VSRR010025668">
    <property type="protein sequence ID" value="MPC67027.1"/>
    <property type="molecule type" value="Genomic_DNA"/>
</dbReference>
<dbReference type="AlphaFoldDB" id="A0A5B7HCI3"/>
<sequence length="68" mass="7724">MIEVVKEYLERMWRASIKIKIKICSTLIKVKIKCPPATWHASVAFAPSAARVQSLVSLQDRSERSVKP</sequence>